<dbReference type="Proteomes" id="UP000503399">
    <property type="component" value="Chromosome"/>
</dbReference>
<reference evidence="1 2" key="1">
    <citation type="submission" date="2020-02" db="EMBL/GenBank/DDBJ databases">
        <authorList>
            <person name="Hogendoorn C."/>
        </authorList>
    </citation>
    <scope>NUCLEOTIDE SEQUENCE [LARGE SCALE GENOMIC DNA]</scope>
    <source>
        <strain evidence="1">R501</strain>
    </source>
</reference>
<dbReference type="SUPFAM" id="SSF54909">
    <property type="entry name" value="Dimeric alpha+beta barrel"/>
    <property type="match status" value="1"/>
</dbReference>
<evidence type="ECO:0000313" key="2">
    <source>
        <dbReference type="Proteomes" id="UP000503399"/>
    </source>
</evidence>
<organism evidence="1 2">
    <name type="scientific">Candidatus Hydrogenisulfobacillus filiaventi</name>
    <dbReference type="NCBI Taxonomy" id="2707344"/>
    <lineage>
        <taxon>Bacteria</taxon>
        <taxon>Bacillati</taxon>
        <taxon>Bacillota</taxon>
        <taxon>Clostridia</taxon>
        <taxon>Eubacteriales</taxon>
        <taxon>Clostridiales Family XVII. Incertae Sedis</taxon>
        <taxon>Candidatus Hydrogenisulfobacillus</taxon>
    </lineage>
</organism>
<dbReference type="InterPro" id="IPR011008">
    <property type="entry name" value="Dimeric_a/b-barrel"/>
</dbReference>
<dbReference type="GO" id="GO:0033755">
    <property type="term" value="F:sulfur oxygenase/reductase activity"/>
    <property type="evidence" value="ECO:0007669"/>
    <property type="project" value="UniProtKB-EC"/>
</dbReference>
<dbReference type="InterPro" id="IPR011661">
    <property type="entry name" value="S_Oase_red"/>
</dbReference>
<gene>
    <name evidence="1" type="primary">sor</name>
    <name evidence="1" type="ORF">R50_0249</name>
</gene>
<dbReference type="Gene3D" id="3.30.70.100">
    <property type="match status" value="1"/>
</dbReference>
<name>A0A6F8ZDC7_9FIRM</name>
<dbReference type="EMBL" id="LR778114">
    <property type="protein sequence ID" value="CAB1127755.1"/>
    <property type="molecule type" value="Genomic_DNA"/>
</dbReference>
<accession>A0A6F8ZDC7</accession>
<dbReference type="Pfam" id="PF07682">
    <property type="entry name" value="SOR"/>
    <property type="match status" value="1"/>
</dbReference>
<evidence type="ECO:0000313" key="1">
    <source>
        <dbReference type="EMBL" id="CAB1127755.1"/>
    </source>
</evidence>
<dbReference type="KEGG" id="hfv:R50_0249"/>
<sequence>MPKPYIAVNEVRLVNGPESFRRFEIIGPKMCMATANHGGFVGFQNHFPIGVFPMGGRYGGAKLDMRESLNPLPVRQYTFWKDWRDHDQMHVDNFDTIFRLCSGCLDLMIDGPWEPIYEIVSHDLPENIGLTDVPAKLGAAFMAGQAVPSVALPYGQRVVATSDHTIIPGREQDFETAIEQLMQAFKEAPGFLGYMVLRQMGVSAIGSLQLKPAALHQALQTTGDYPPRIKEGNFATPEGKATPAQYVVHMEWADMNTAVMGISRVVINTRFRALHDPVLDTLLKGPYIQLWSPQMEDTSWRQYLHA</sequence>
<keyword evidence="2" id="KW-1185">Reference proteome</keyword>
<keyword evidence="1" id="KW-0560">Oxidoreductase</keyword>
<proteinExistence type="predicted"/>
<dbReference type="EC" id="1.13.11.55" evidence="1"/>
<protein>
    <submittedName>
        <fullName evidence="1">Sulfur oxygenase/reductase</fullName>
        <ecNumber evidence="1">1.13.11.55</ecNumber>
    </submittedName>
</protein>
<dbReference type="NCBIfam" id="NF047630">
    <property type="entry name" value="SulOxRed"/>
    <property type="match status" value="1"/>
</dbReference>
<dbReference type="AlphaFoldDB" id="A0A6F8ZDC7"/>